<protein>
    <submittedName>
        <fullName evidence="1">Uncharacterized protein</fullName>
    </submittedName>
</protein>
<name>A0A7V8FVQ4_9BURK</name>
<reference evidence="2" key="1">
    <citation type="journal article" date="2020" name="MBio">
        <title>Horizontal gene transfer to a defensive symbiont with a reduced genome amongst a multipartite beetle microbiome.</title>
        <authorList>
            <person name="Waterworth S.C."/>
            <person name="Florez L.V."/>
            <person name="Rees E.R."/>
            <person name="Hertweck C."/>
            <person name="Kaltenpoth M."/>
            <person name="Kwan J.C."/>
        </authorList>
    </citation>
    <scope>NUCLEOTIDE SEQUENCE [LARGE SCALE GENOMIC DNA]</scope>
</reference>
<accession>A0A7V8FVQ4</accession>
<gene>
    <name evidence="1" type="ORF">GAK35_02647</name>
</gene>
<dbReference type="Proteomes" id="UP000462435">
    <property type="component" value="Unassembled WGS sequence"/>
</dbReference>
<dbReference type="AlphaFoldDB" id="A0A7V8FVQ4"/>
<organism evidence="1 2">
    <name type="scientific">Herbaspirillum frisingense</name>
    <dbReference type="NCBI Taxonomy" id="92645"/>
    <lineage>
        <taxon>Bacteria</taxon>
        <taxon>Pseudomonadati</taxon>
        <taxon>Pseudomonadota</taxon>
        <taxon>Betaproteobacteria</taxon>
        <taxon>Burkholderiales</taxon>
        <taxon>Oxalobacteraceae</taxon>
        <taxon>Herbaspirillum</taxon>
    </lineage>
</organism>
<comment type="caution">
    <text evidence="1">The sequence shown here is derived from an EMBL/GenBank/DDBJ whole genome shotgun (WGS) entry which is preliminary data.</text>
</comment>
<evidence type="ECO:0000313" key="2">
    <source>
        <dbReference type="Proteomes" id="UP000462435"/>
    </source>
</evidence>
<evidence type="ECO:0000313" key="1">
    <source>
        <dbReference type="EMBL" id="KAF1042600.1"/>
    </source>
</evidence>
<dbReference type="EMBL" id="WNDX01000079">
    <property type="protein sequence ID" value="KAF1042600.1"/>
    <property type="molecule type" value="Genomic_DNA"/>
</dbReference>
<proteinExistence type="predicted"/>
<sequence length="116" mass="12821">MLVPIGNNAHIGQAASFNVLGKLNGFNTTGKNLALKLGAENTVAADRKRRLDNVTAKQKVDDLMRLEPLWRAELLGVVSVHPLEHRSRDIASVGHLDMRNTVDRHHFPHVFVGRAS</sequence>